<proteinExistence type="inferred from homology"/>
<dbReference type="SUPFAM" id="SSF55729">
    <property type="entry name" value="Acyl-CoA N-acyltransferases (Nat)"/>
    <property type="match status" value="1"/>
</dbReference>
<evidence type="ECO:0000259" key="2">
    <source>
        <dbReference type="PROSITE" id="PS51186"/>
    </source>
</evidence>
<comment type="caution">
    <text evidence="3">The sequence shown here is derived from an EMBL/GenBank/DDBJ whole genome shotgun (WGS) entry which is preliminary data.</text>
</comment>
<dbReference type="InterPro" id="IPR006015">
    <property type="entry name" value="Universal_stress_UspA"/>
</dbReference>
<dbReference type="InterPro" id="IPR006016">
    <property type="entry name" value="UspA"/>
</dbReference>
<dbReference type="Gene3D" id="3.40.630.30">
    <property type="match status" value="1"/>
</dbReference>
<dbReference type="RefSeq" id="WP_007571723.1">
    <property type="nucleotide sequence ID" value="NZ_AGUD01000049.1"/>
</dbReference>
<dbReference type="GO" id="GO:0016747">
    <property type="term" value="F:acyltransferase activity, transferring groups other than amino-acyl groups"/>
    <property type="evidence" value="ECO:0007669"/>
    <property type="project" value="InterPro"/>
</dbReference>
<sequence length="371" mass="38352">MDAPSHRPVRLHDGSVVWLRPIRPDDRDALQRGLGRLSEEARYTRFFGPMPQLSQRMLRYLTDVDHHDHEAIVAVDPATGEGLGVARYIRLEPDGREAEIAVTVLDDWQGRGLGRMLLEAVADRAREEGVDTLTASVLAQNPGAMHVISALGDDAGTTRHGQVVELRVALPEEEGIGSDLGELLQAAAAGSIVVVGAVLRAAAGGGTAVPHGERAPVPAAGAPTRIVVGSDGSASADRAVAEAATLAAGLGASLHVVSAYYGLAGGVLPRGLRSVPEGLSDLGWMVASKEDAGAVVDAGRRTALAVGVEATGEVRRGDPASVLVTVAGEQDADLVVVGSKGLRGARRYLLGGVADKVVRHAPCSVLIARTG</sequence>
<name>H0E2P1_9ACTN</name>
<dbReference type="OrthoDB" id="3637113at2"/>
<dbReference type="PANTHER" id="PTHR46268:SF6">
    <property type="entry name" value="UNIVERSAL STRESS PROTEIN UP12"/>
    <property type="match status" value="1"/>
</dbReference>
<gene>
    <name evidence="3" type="ORF">PAI11_10540</name>
</gene>
<dbReference type="Gene3D" id="3.40.50.620">
    <property type="entry name" value="HUPs"/>
    <property type="match status" value="1"/>
</dbReference>
<protein>
    <submittedName>
        <fullName evidence="3">Putative acetyl-CoA synthetase</fullName>
        <ecNumber evidence="3">6.2.1.3</ecNumber>
    </submittedName>
</protein>
<keyword evidence="4" id="KW-1185">Reference proteome</keyword>
<feature type="domain" description="N-acetyltransferase" evidence="2">
    <location>
        <begin position="17"/>
        <end position="177"/>
    </location>
</feature>
<dbReference type="EC" id="6.2.1.3" evidence="3"/>
<keyword evidence="3" id="KW-0436">Ligase</keyword>
<dbReference type="CDD" id="cd04301">
    <property type="entry name" value="NAT_SF"/>
    <property type="match status" value="1"/>
</dbReference>
<accession>H0E2P1</accession>
<dbReference type="PANTHER" id="PTHR46268">
    <property type="entry name" value="STRESS RESPONSE PROTEIN NHAX"/>
    <property type="match status" value="1"/>
</dbReference>
<dbReference type="Pfam" id="PF13302">
    <property type="entry name" value="Acetyltransf_3"/>
    <property type="match status" value="1"/>
</dbReference>
<dbReference type="GO" id="GO:0004467">
    <property type="term" value="F:long-chain fatty acid-CoA ligase activity"/>
    <property type="evidence" value="ECO:0007669"/>
    <property type="project" value="UniProtKB-EC"/>
</dbReference>
<reference evidence="3 4" key="1">
    <citation type="journal article" date="2013" name="Biodegradation">
        <title>Quantitative proteomic analysis of ibuprofen-degrading Patulibacter sp. strain I11.</title>
        <authorList>
            <person name="Almeida B."/>
            <person name="Kjeldal H."/>
            <person name="Lolas I."/>
            <person name="Knudsen A.D."/>
            <person name="Carvalho G."/>
            <person name="Nielsen K.L."/>
            <person name="Barreto Crespo M.T."/>
            <person name="Stensballe A."/>
            <person name="Nielsen J.L."/>
        </authorList>
    </citation>
    <scope>NUCLEOTIDE SEQUENCE [LARGE SCALE GENOMIC DNA]</scope>
    <source>
        <strain evidence="3 4">I11</strain>
    </source>
</reference>
<dbReference type="InterPro" id="IPR014729">
    <property type="entry name" value="Rossmann-like_a/b/a_fold"/>
</dbReference>
<evidence type="ECO:0000256" key="1">
    <source>
        <dbReference type="ARBA" id="ARBA00008791"/>
    </source>
</evidence>
<dbReference type="AlphaFoldDB" id="H0E2P1"/>
<evidence type="ECO:0000313" key="4">
    <source>
        <dbReference type="Proteomes" id="UP000005143"/>
    </source>
</evidence>
<dbReference type="EMBL" id="AGUD01000049">
    <property type="protein sequence ID" value="EHN12055.1"/>
    <property type="molecule type" value="Genomic_DNA"/>
</dbReference>
<dbReference type="CDD" id="cd00293">
    <property type="entry name" value="USP-like"/>
    <property type="match status" value="1"/>
</dbReference>
<comment type="similarity">
    <text evidence="1">Belongs to the universal stress protein A family.</text>
</comment>
<dbReference type="SUPFAM" id="SSF52402">
    <property type="entry name" value="Adenine nucleotide alpha hydrolases-like"/>
    <property type="match status" value="1"/>
</dbReference>
<dbReference type="PROSITE" id="PS51186">
    <property type="entry name" value="GNAT"/>
    <property type="match status" value="1"/>
</dbReference>
<organism evidence="3 4">
    <name type="scientific">Patulibacter medicamentivorans</name>
    <dbReference type="NCBI Taxonomy" id="1097667"/>
    <lineage>
        <taxon>Bacteria</taxon>
        <taxon>Bacillati</taxon>
        <taxon>Actinomycetota</taxon>
        <taxon>Thermoleophilia</taxon>
        <taxon>Solirubrobacterales</taxon>
        <taxon>Patulibacteraceae</taxon>
        <taxon>Patulibacter</taxon>
    </lineage>
</organism>
<dbReference type="Pfam" id="PF00582">
    <property type="entry name" value="Usp"/>
    <property type="match status" value="1"/>
</dbReference>
<dbReference type="InterPro" id="IPR000182">
    <property type="entry name" value="GNAT_dom"/>
</dbReference>
<dbReference type="PRINTS" id="PR01438">
    <property type="entry name" value="UNVRSLSTRESS"/>
</dbReference>
<dbReference type="InterPro" id="IPR016181">
    <property type="entry name" value="Acyl_CoA_acyltransferase"/>
</dbReference>
<evidence type="ECO:0000313" key="3">
    <source>
        <dbReference type="EMBL" id="EHN12055.1"/>
    </source>
</evidence>
<dbReference type="Proteomes" id="UP000005143">
    <property type="component" value="Unassembled WGS sequence"/>
</dbReference>